<evidence type="ECO:0000313" key="2">
    <source>
        <dbReference type="Proteomes" id="UP000326565"/>
    </source>
</evidence>
<proteinExistence type="predicted"/>
<evidence type="ECO:0000313" key="1">
    <source>
        <dbReference type="EMBL" id="KAB8072559.1"/>
    </source>
</evidence>
<gene>
    <name evidence="1" type="ORF">BDV29DRAFT_177106</name>
</gene>
<keyword evidence="2" id="KW-1185">Reference proteome</keyword>
<reference evidence="1 2" key="1">
    <citation type="submission" date="2019-04" db="EMBL/GenBank/DDBJ databases">
        <title>Friends and foes A comparative genomics study of 23 Aspergillus species from section Flavi.</title>
        <authorList>
            <consortium name="DOE Joint Genome Institute"/>
            <person name="Kjaerbolling I."/>
            <person name="Vesth T."/>
            <person name="Frisvad J.C."/>
            <person name="Nybo J.L."/>
            <person name="Theobald S."/>
            <person name="Kildgaard S."/>
            <person name="Isbrandt T."/>
            <person name="Kuo A."/>
            <person name="Sato A."/>
            <person name="Lyhne E.K."/>
            <person name="Kogle M.E."/>
            <person name="Wiebenga A."/>
            <person name="Kun R.S."/>
            <person name="Lubbers R.J."/>
            <person name="Makela M.R."/>
            <person name="Barry K."/>
            <person name="Chovatia M."/>
            <person name="Clum A."/>
            <person name="Daum C."/>
            <person name="Haridas S."/>
            <person name="He G."/>
            <person name="LaButti K."/>
            <person name="Lipzen A."/>
            <person name="Mondo S."/>
            <person name="Riley R."/>
            <person name="Salamov A."/>
            <person name="Simmons B.A."/>
            <person name="Magnuson J.K."/>
            <person name="Henrissat B."/>
            <person name="Mortensen U.H."/>
            <person name="Larsen T.O."/>
            <person name="Devries R.P."/>
            <person name="Grigoriev I.V."/>
            <person name="Machida M."/>
            <person name="Baker S.E."/>
            <person name="Andersen M.R."/>
        </authorList>
    </citation>
    <scope>NUCLEOTIDE SEQUENCE [LARGE SCALE GENOMIC DNA]</scope>
    <source>
        <strain evidence="1 2">CBS 151.66</strain>
    </source>
</reference>
<accession>A0A5N5WW69</accession>
<dbReference type="EMBL" id="ML732244">
    <property type="protein sequence ID" value="KAB8072559.1"/>
    <property type="molecule type" value="Genomic_DNA"/>
</dbReference>
<name>A0A5N5WW69_9EURO</name>
<protein>
    <submittedName>
        <fullName evidence="1">Uncharacterized protein</fullName>
    </submittedName>
</protein>
<sequence>MRSYLAMTPSAASSRSKCSSIPHLVVLVSSETSSLPNLCSNCMYSHRLYASSTAYGPPGSRSFDSFPSAG</sequence>
<dbReference type="Proteomes" id="UP000326565">
    <property type="component" value="Unassembled WGS sequence"/>
</dbReference>
<organism evidence="1 2">
    <name type="scientific">Aspergillus leporis</name>
    <dbReference type="NCBI Taxonomy" id="41062"/>
    <lineage>
        <taxon>Eukaryota</taxon>
        <taxon>Fungi</taxon>
        <taxon>Dikarya</taxon>
        <taxon>Ascomycota</taxon>
        <taxon>Pezizomycotina</taxon>
        <taxon>Eurotiomycetes</taxon>
        <taxon>Eurotiomycetidae</taxon>
        <taxon>Eurotiales</taxon>
        <taxon>Aspergillaceae</taxon>
        <taxon>Aspergillus</taxon>
        <taxon>Aspergillus subgen. Circumdati</taxon>
    </lineage>
</organism>
<dbReference type="AlphaFoldDB" id="A0A5N5WW69"/>